<dbReference type="InterPro" id="IPR051916">
    <property type="entry name" value="GPI-anchor_lipid_remodeler"/>
</dbReference>
<keyword evidence="2" id="KW-0540">Nuclease</keyword>
<dbReference type="Gene3D" id="3.60.10.10">
    <property type="entry name" value="Endonuclease/exonuclease/phosphatase"/>
    <property type="match status" value="1"/>
</dbReference>
<feature type="domain" description="Endonuclease/exonuclease/phosphatase" evidence="1">
    <location>
        <begin position="11"/>
        <end position="260"/>
    </location>
</feature>
<organism evidence="2 3">
    <name type="scientific">Alicyclobacillus fastidiosus</name>
    <dbReference type="NCBI Taxonomy" id="392011"/>
    <lineage>
        <taxon>Bacteria</taxon>
        <taxon>Bacillati</taxon>
        <taxon>Bacillota</taxon>
        <taxon>Bacilli</taxon>
        <taxon>Bacillales</taxon>
        <taxon>Alicyclobacillaceae</taxon>
        <taxon>Alicyclobacillus</taxon>
    </lineage>
</organism>
<dbReference type="InterPro" id="IPR036691">
    <property type="entry name" value="Endo/exonu/phosph_ase_sf"/>
</dbReference>
<evidence type="ECO:0000259" key="1">
    <source>
        <dbReference type="Pfam" id="PF03372"/>
    </source>
</evidence>
<accession>A0ABV5A9V9</accession>
<reference evidence="2 3" key="1">
    <citation type="journal article" date="2024" name="Int. J. Mol. Sci.">
        <title>Exploration of Alicyclobacillus spp. Genome in Search of Antibiotic Resistance.</title>
        <authorList>
            <person name="Bucka-Kolendo J."/>
            <person name="Kiousi D.E."/>
            <person name="Dekowska A."/>
            <person name="Mikolajczuk-Szczyrba A."/>
            <person name="Karadedos D.M."/>
            <person name="Michael P."/>
            <person name="Galanis A."/>
            <person name="Sokolowska B."/>
        </authorList>
    </citation>
    <scope>NUCLEOTIDE SEQUENCE [LARGE SCALE GENOMIC DNA]</scope>
    <source>
        <strain evidence="2 3">KKP 3000</strain>
    </source>
</reference>
<protein>
    <submittedName>
        <fullName evidence="2">Endonuclease/exonuclease/phosphatase family protein</fullName>
    </submittedName>
</protein>
<dbReference type="RefSeq" id="WP_275475819.1">
    <property type="nucleotide sequence ID" value="NZ_CP162940.1"/>
</dbReference>
<sequence>MRERSPLRILTINTWKCDGNYDLRMQALAKQISSLDPDVITLQESFRTADGTVDTAKSLANALGMHYQFAQARRKTRMLKGLAVESDSGLAMLSRVPIQSTHRLVLPTDSSSEERVALLGILDWHGVVVKIANVHFTHLPDRMLVKRAQLSAVLDACSTDAEIDIHTNLICGDFNTPLHELRELLAGHNEWTIQDSYVLGGGESERITIRGIGADWPEAACIDYILHVRKATESSTVRFEHSSIVLNQPDGKTGVFPSDHYGVMTTMHFIKGGEAF</sequence>
<keyword evidence="2" id="KW-0255">Endonuclease</keyword>
<dbReference type="EMBL" id="JBDXSU010000001">
    <property type="protein sequence ID" value="MFB5188999.1"/>
    <property type="molecule type" value="Genomic_DNA"/>
</dbReference>
<dbReference type="Pfam" id="PF03372">
    <property type="entry name" value="Exo_endo_phos"/>
    <property type="match status" value="1"/>
</dbReference>
<dbReference type="GO" id="GO:0004519">
    <property type="term" value="F:endonuclease activity"/>
    <property type="evidence" value="ECO:0007669"/>
    <property type="project" value="UniProtKB-KW"/>
</dbReference>
<dbReference type="PANTHER" id="PTHR14859:SF1">
    <property type="entry name" value="PGAP2-INTERACTING PROTEIN"/>
    <property type="match status" value="1"/>
</dbReference>
<dbReference type="SUPFAM" id="SSF56219">
    <property type="entry name" value="DNase I-like"/>
    <property type="match status" value="1"/>
</dbReference>
<dbReference type="Proteomes" id="UP001579974">
    <property type="component" value="Unassembled WGS sequence"/>
</dbReference>
<name>A0ABV5A9V9_9BACL</name>
<evidence type="ECO:0000313" key="3">
    <source>
        <dbReference type="Proteomes" id="UP001579974"/>
    </source>
</evidence>
<keyword evidence="2" id="KW-0378">Hydrolase</keyword>
<keyword evidence="3" id="KW-1185">Reference proteome</keyword>
<proteinExistence type="predicted"/>
<comment type="caution">
    <text evidence="2">The sequence shown here is derived from an EMBL/GenBank/DDBJ whole genome shotgun (WGS) entry which is preliminary data.</text>
</comment>
<dbReference type="PANTHER" id="PTHR14859">
    <property type="entry name" value="CALCOFLUOR WHITE HYPERSENSITIVE PROTEIN PRECURSOR"/>
    <property type="match status" value="1"/>
</dbReference>
<gene>
    <name evidence="2" type="ORF">KKP3000_001438</name>
</gene>
<dbReference type="InterPro" id="IPR005135">
    <property type="entry name" value="Endo/exonuclease/phosphatase"/>
</dbReference>
<evidence type="ECO:0000313" key="2">
    <source>
        <dbReference type="EMBL" id="MFB5188999.1"/>
    </source>
</evidence>